<dbReference type="GO" id="GO:0042274">
    <property type="term" value="P:ribosomal small subunit biogenesis"/>
    <property type="evidence" value="ECO:0007669"/>
    <property type="project" value="UniProtKB-UniRule"/>
</dbReference>
<dbReference type="SUPFAM" id="SSF50447">
    <property type="entry name" value="Translation proteins"/>
    <property type="match status" value="1"/>
</dbReference>
<dbReference type="RefSeq" id="WP_022420956.1">
    <property type="nucleotide sequence ID" value="NZ_CAJKGD010000002.1"/>
</dbReference>
<dbReference type="GO" id="GO:0005737">
    <property type="term" value="C:cytoplasm"/>
    <property type="evidence" value="ECO:0007669"/>
    <property type="project" value="UniProtKB-SubCell"/>
</dbReference>
<comment type="function">
    <text evidence="5">An accessory protein needed during the final step in the assembly of 30S ribosomal subunit, possibly for assembly of the head region. Essential for efficient processing of 16S rRNA. May be needed both before and after RbfA during the maturation of 16S rRNA. It has affinity for free ribosomal 30S subunits but not for 70S ribosomes.</text>
</comment>
<dbReference type="Gene3D" id="2.40.30.60">
    <property type="entry name" value="RimM"/>
    <property type="match status" value="1"/>
</dbReference>
<keyword evidence="3 5" id="KW-0698">rRNA processing</keyword>
<dbReference type="EMBL" id="QRPK01000006">
    <property type="protein sequence ID" value="RHM14879.1"/>
    <property type="molecule type" value="Genomic_DNA"/>
</dbReference>
<dbReference type="HAMAP" id="MF_00014">
    <property type="entry name" value="Ribosome_mat_RimM"/>
    <property type="match status" value="1"/>
</dbReference>
<dbReference type="InterPro" id="IPR009000">
    <property type="entry name" value="Transl_B-barrel_sf"/>
</dbReference>
<dbReference type="GO" id="GO:0006364">
    <property type="term" value="P:rRNA processing"/>
    <property type="evidence" value="ECO:0007669"/>
    <property type="project" value="UniProtKB-UniRule"/>
</dbReference>
<keyword evidence="9" id="KW-1185">Reference proteome</keyword>
<dbReference type="Pfam" id="PF01782">
    <property type="entry name" value="RimM"/>
    <property type="match status" value="1"/>
</dbReference>
<evidence type="ECO:0000256" key="4">
    <source>
        <dbReference type="ARBA" id="ARBA00023186"/>
    </source>
</evidence>
<feature type="domain" description="Ribosome maturation factor RimM PRC barrel" evidence="7">
    <location>
        <begin position="100"/>
        <end position="166"/>
    </location>
</feature>
<keyword evidence="1 5" id="KW-0963">Cytoplasm</keyword>
<evidence type="ECO:0000259" key="6">
    <source>
        <dbReference type="Pfam" id="PF01782"/>
    </source>
</evidence>
<dbReference type="Gene3D" id="2.30.30.240">
    <property type="entry name" value="PRC-barrel domain"/>
    <property type="match status" value="1"/>
</dbReference>
<gene>
    <name evidence="5" type="primary">rimM</name>
    <name evidence="8" type="ORF">DWZ83_02145</name>
</gene>
<comment type="domain">
    <text evidence="5">The PRC barrel domain binds ribosomal protein uS19.</text>
</comment>
<feature type="domain" description="RimM N-terminal" evidence="6">
    <location>
        <begin position="6"/>
        <end position="87"/>
    </location>
</feature>
<dbReference type="PANTHER" id="PTHR33692">
    <property type="entry name" value="RIBOSOME MATURATION FACTOR RIMM"/>
    <property type="match status" value="1"/>
</dbReference>
<dbReference type="InterPro" id="IPR036976">
    <property type="entry name" value="RimM_N_sf"/>
</dbReference>
<reference evidence="8 9" key="1">
    <citation type="submission" date="2018-08" db="EMBL/GenBank/DDBJ databases">
        <title>A genome reference for cultivated species of the human gut microbiota.</title>
        <authorList>
            <person name="Zou Y."/>
            <person name="Xue W."/>
            <person name="Luo G."/>
        </authorList>
    </citation>
    <scope>NUCLEOTIDE SEQUENCE [LARGE SCALE GENOMIC DNA]</scope>
    <source>
        <strain evidence="8 9">AF35-6BH</strain>
    </source>
</reference>
<dbReference type="GO" id="GO:0005840">
    <property type="term" value="C:ribosome"/>
    <property type="evidence" value="ECO:0007669"/>
    <property type="project" value="InterPro"/>
</dbReference>
<comment type="subunit">
    <text evidence="5">Binds ribosomal protein uS19.</text>
</comment>
<dbReference type="InterPro" id="IPR011033">
    <property type="entry name" value="PRC_barrel-like_sf"/>
</dbReference>
<dbReference type="OrthoDB" id="9810331at2"/>
<proteinExistence type="inferred from homology"/>
<evidence type="ECO:0000256" key="2">
    <source>
        <dbReference type="ARBA" id="ARBA00022517"/>
    </source>
</evidence>
<dbReference type="InterPro" id="IPR011961">
    <property type="entry name" value="RimM"/>
</dbReference>
<dbReference type="PANTHER" id="PTHR33692:SF1">
    <property type="entry name" value="RIBOSOME MATURATION FACTOR RIMM"/>
    <property type="match status" value="1"/>
</dbReference>
<dbReference type="GO" id="GO:0043022">
    <property type="term" value="F:ribosome binding"/>
    <property type="evidence" value="ECO:0007669"/>
    <property type="project" value="InterPro"/>
</dbReference>
<accession>A0A415PQA3</accession>
<evidence type="ECO:0000313" key="9">
    <source>
        <dbReference type="Proteomes" id="UP000284868"/>
    </source>
</evidence>
<evidence type="ECO:0000313" key="8">
    <source>
        <dbReference type="EMBL" id="RHM14879.1"/>
    </source>
</evidence>
<name>A0A415PQA3_9FIRM</name>
<dbReference type="SUPFAM" id="SSF50346">
    <property type="entry name" value="PRC-barrel domain"/>
    <property type="match status" value="1"/>
</dbReference>
<comment type="subcellular location">
    <subcellularLocation>
        <location evidence="5">Cytoplasm</location>
    </subcellularLocation>
</comment>
<dbReference type="NCBIfam" id="TIGR02273">
    <property type="entry name" value="16S_RimM"/>
    <property type="match status" value="1"/>
</dbReference>
<dbReference type="InterPro" id="IPR002676">
    <property type="entry name" value="RimM_N"/>
</dbReference>
<keyword evidence="2 5" id="KW-0690">Ribosome biogenesis</keyword>
<evidence type="ECO:0000256" key="3">
    <source>
        <dbReference type="ARBA" id="ARBA00022552"/>
    </source>
</evidence>
<keyword evidence="4 5" id="KW-0143">Chaperone</keyword>
<sequence length="166" mass="19353">MEKIKVGILTNTHGLRGEVKVKITSDFWEERFAKNAVLYIDVDGRTKELCVVNARLHKGMLIVKFKDYDDINQVEHWKGNALYIFKEQLHELNEDEAYYHEMMNARVQDIDGNEIGTVVELIETGANLVLRVRGEKREFLIPFVKAFVTMFDKEKKIMQVTMMEGL</sequence>
<dbReference type="Pfam" id="PF24986">
    <property type="entry name" value="PRC_RimM"/>
    <property type="match status" value="1"/>
</dbReference>
<dbReference type="InterPro" id="IPR056792">
    <property type="entry name" value="PRC_RimM"/>
</dbReference>
<evidence type="ECO:0000256" key="1">
    <source>
        <dbReference type="ARBA" id="ARBA00022490"/>
    </source>
</evidence>
<comment type="caution">
    <text evidence="8">The sequence shown here is derived from an EMBL/GenBank/DDBJ whole genome shotgun (WGS) entry which is preliminary data.</text>
</comment>
<comment type="similarity">
    <text evidence="5">Belongs to the RimM family.</text>
</comment>
<dbReference type="AlphaFoldDB" id="A0A415PQA3"/>
<evidence type="ECO:0000259" key="7">
    <source>
        <dbReference type="Pfam" id="PF24986"/>
    </source>
</evidence>
<protein>
    <recommendedName>
        <fullName evidence="5">Ribosome maturation factor RimM</fullName>
    </recommendedName>
</protein>
<evidence type="ECO:0000256" key="5">
    <source>
        <dbReference type="HAMAP-Rule" id="MF_00014"/>
    </source>
</evidence>
<dbReference type="Proteomes" id="UP000284868">
    <property type="component" value="Unassembled WGS sequence"/>
</dbReference>
<organism evidence="8 9">
    <name type="scientific">Amedibacillus dolichus</name>
    <dbReference type="NCBI Taxonomy" id="31971"/>
    <lineage>
        <taxon>Bacteria</taxon>
        <taxon>Bacillati</taxon>
        <taxon>Bacillota</taxon>
        <taxon>Erysipelotrichia</taxon>
        <taxon>Erysipelotrichales</taxon>
        <taxon>Erysipelotrichaceae</taxon>
        <taxon>Amedibacillus</taxon>
    </lineage>
</organism>